<name>A0ABQ5P8A0_9ACTN</name>
<dbReference type="EMBL" id="BSBI01000016">
    <property type="protein sequence ID" value="GLF98821.1"/>
    <property type="molecule type" value="Genomic_DNA"/>
</dbReference>
<accession>A0ABQ5P8A0</accession>
<dbReference type="Pfam" id="PF19086">
    <property type="entry name" value="Terpene_syn_C_2"/>
    <property type="match status" value="1"/>
</dbReference>
<dbReference type="SUPFAM" id="SSF48576">
    <property type="entry name" value="Terpenoid synthases"/>
    <property type="match status" value="1"/>
</dbReference>
<keyword evidence="3" id="KW-1185">Reference proteome</keyword>
<keyword evidence="1" id="KW-0456">Lyase</keyword>
<reference evidence="2 3" key="1">
    <citation type="submission" date="2022-10" db="EMBL/GenBank/DDBJ databases">
        <title>Draft genome sequence of Streptomyces sp. YSPA8.</title>
        <authorList>
            <person name="Moriuchi R."/>
            <person name="Dohra H."/>
            <person name="Yamamura H."/>
            <person name="Kodani S."/>
        </authorList>
    </citation>
    <scope>NUCLEOTIDE SEQUENCE [LARGE SCALE GENOMIC DNA]</scope>
    <source>
        <strain evidence="2 3">YSPA8</strain>
    </source>
</reference>
<gene>
    <name evidence="2" type="ORF">SYYSPA8_31010</name>
</gene>
<proteinExistence type="predicted"/>
<dbReference type="InterPro" id="IPR008949">
    <property type="entry name" value="Isoprenoid_synthase_dom_sf"/>
</dbReference>
<dbReference type="Proteomes" id="UP001291653">
    <property type="component" value="Unassembled WGS sequence"/>
</dbReference>
<organism evidence="2 3">
    <name type="scientific">Streptomyces yaizuensis</name>
    <dbReference type="NCBI Taxonomy" id="2989713"/>
    <lineage>
        <taxon>Bacteria</taxon>
        <taxon>Bacillati</taxon>
        <taxon>Actinomycetota</taxon>
        <taxon>Actinomycetes</taxon>
        <taxon>Kitasatosporales</taxon>
        <taxon>Streptomycetaceae</taxon>
        <taxon>Streptomyces</taxon>
    </lineage>
</organism>
<evidence type="ECO:0000256" key="1">
    <source>
        <dbReference type="ARBA" id="ARBA00023239"/>
    </source>
</evidence>
<sequence>MQEIEFAVPIPSRVSPGLDRARERHLRWVTDAGLVGGGEARRRYEFSQVADIAAHGFPDATGEDLDLCCDLLGWMFLFDDQFDAGDERKADALAVCGQLTDVLRGGPPAPGAPPIVTAFARCWVRMGTGMSPAWLRRTVHDWVDYLAGWPTKIADRAHGVVLDPAAHLRARRRTIGCRPVLALAERVGRFEVPPPVWHASHLEAMRLAACDAVIAMNEIHSYEKDRAGGYANLVSALVHHDGLAESQAVQRVRETVRDSVESFLRLRSGLPDFGRAVGAEPAVLARYGGALAAYIRGYHDWGRGALRYTTRGHPGDLGLENLLMPRAD</sequence>
<dbReference type="Gene3D" id="1.10.600.10">
    <property type="entry name" value="Farnesyl Diphosphate Synthase"/>
    <property type="match status" value="1"/>
</dbReference>
<dbReference type="SFLD" id="SFLDG01020">
    <property type="entry name" value="Terpene_Cyclase_Like_2"/>
    <property type="match status" value="1"/>
</dbReference>
<comment type="caution">
    <text evidence="2">The sequence shown here is derived from an EMBL/GenBank/DDBJ whole genome shotgun (WGS) entry which is preliminary data.</text>
</comment>
<evidence type="ECO:0000313" key="3">
    <source>
        <dbReference type="Proteomes" id="UP001291653"/>
    </source>
</evidence>
<dbReference type="InterPro" id="IPR034686">
    <property type="entry name" value="Terpene_cyclase-like_2"/>
</dbReference>
<evidence type="ECO:0000313" key="2">
    <source>
        <dbReference type="EMBL" id="GLF98821.1"/>
    </source>
</evidence>
<protein>
    <submittedName>
        <fullName evidence="2">R-linalool synthase</fullName>
    </submittedName>
</protein>
<dbReference type="RefSeq" id="WP_323450792.1">
    <property type="nucleotide sequence ID" value="NZ_BSBI01000016.1"/>
</dbReference>
<dbReference type="SFLD" id="SFLDS00005">
    <property type="entry name" value="Isoprenoid_Synthase_Type_I"/>
    <property type="match status" value="1"/>
</dbReference>